<accession>A0ABV9NLC0</accession>
<dbReference type="InterPro" id="IPR008707">
    <property type="entry name" value="B-propeller_PilY1"/>
</dbReference>
<gene>
    <name evidence="5" type="ORF">ACFO3Q_06895</name>
</gene>
<keyword evidence="2" id="KW-0106">Calcium</keyword>
<reference evidence="6" key="1">
    <citation type="journal article" date="2019" name="Int. J. Syst. Evol. Microbiol.">
        <title>The Global Catalogue of Microorganisms (GCM) 10K type strain sequencing project: providing services to taxonomists for standard genome sequencing and annotation.</title>
        <authorList>
            <consortium name="The Broad Institute Genomics Platform"/>
            <consortium name="The Broad Institute Genome Sequencing Center for Infectious Disease"/>
            <person name="Wu L."/>
            <person name="Ma J."/>
        </authorList>
    </citation>
    <scope>NUCLEOTIDE SEQUENCE [LARGE SCALE GENOMIC DNA]</scope>
    <source>
        <strain evidence="6">CGMCC 1.13574</strain>
    </source>
</reference>
<feature type="domain" description="PilY1 beta-propeller" evidence="4">
    <location>
        <begin position="730"/>
        <end position="1074"/>
    </location>
</feature>
<keyword evidence="3" id="KW-0732">Signal</keyword>
<keyword evidence="1" id="KW-0479">Metal-binding</keyword>
<protein>
    <submittedName>
        <fullName evidence="5">Pilus assembly protein</fullName>
    </submittedName>
</protein>
<dbReference type="Proteomes" id="UP001595892">
    <property type="component" value="Unassembled WGS sequence"/>
</dbReference>
<dbReference type="RefSeq" id="WP_377003905.1">
    <property type="nucleotide sequence ID" value="NZ_JBHSGG010000017.1"/>
</dbReference>
<organism evidence="5 6">
    <name type="scientific">Coralloluteibacterium thermophilum</name>
    <dbReference type="NCBI Taxonomy" id="2707049"/>
    <lineage>
        <taxon>Bacteria</taxon>
        <taxon>Pseudomonadati</taxon>
        <taxon>Pseudomonadota</taxon>
        <taxon>Gammaproteobacteria</taxon>
        <taxon>Lysobacterales</taxon>
        <taxon>Lysobacteraceae</taxon>
        <taxon>Coralloluteibacterium</taxon>
    </lineage>
</organism>
<sequence>MTANKFALGALVFLLSALGGLSAPVRAAQGQGQLAQYPLSLGTPVAPAFIMAVDDSNSMTFERLFPGGDGRMQWNSSNSSFFANNGSFFNVGAACSNNSTDCYLYLFPHDGYNSSYSPGRAIPPLDAFGFARSHVYNAGYFNPGITYEPWRNADGSLWPNATPSATRADPRNPAIYGNSFSRAYNVVYNLTANRANTGETFQMLNGMSIPDLAGRGMRHRQGNSWSTAARSITSNTTVAFDYFPATFYLPANDPAPPGYRTQDQYRPIVNNACGPGCNMRRYEIKLANYTTQQAYNAAIQNFANWFQYHRSRLLAMVGSMTHAVYSVNNMRIGYFTINNRVNVTMHEMPTERAPLYQSFFGLQAGGLVNAGGGTPNRDAVAHLGEQFRRTDAGAPIVYACQKNGGMLFTDGFTNSNTGPTNVGNVDGNMGAPFADNFSNTIADIAARYYLDTASGGLAPLRTGAGFPAGQVPVPDACRGANPDPRLDCQSNLHMNFYGVTLGARGAIFDVNEAATADPFANPPNWNAAGNPRSSDGAPTVDEIWHGTINARGDFVNAKTPVDVTEAMQRVLASVGGGESPSGSLGLTGARVGESSFTVTPSFTSGNNGTDWYSRLIAERPVATAGEISYTRLWDAAQRLPAPDVRARNTVVGRGHGNNDARPQLAPFAPAAFGANDTERRALLCSNGRARCTGSDLAQLGSVQDFLRYLMGDASREVRNGGTFRDRTTPLGDIVNSTPVIASPRDNYGYAGLAGTEQDPLRYRDYLARKADRAPLVLVGANDGMFHAFNGDSGTEAFAYIPTTAVGHLGNLAFPYRPEDRDNQKFQHRYYVDGPVTVSDAYFGANDWRTVAVGTAGAGGRGVFALDISNPSSFSANAVLWEISDQMRGREVWRDIGHVVSKPVVVPVLRGNTPTWVAVFGNGYGSDNNDPVLFVVDMRTGQTRTIAATRSHGADRDRVQNGLGNIIVLDRWRSSPDNGSQIQGTDGYADTVYGADQRGNIWKFDLRDDSLAYDQPLFTATDDQGNPQPITGGLEAATGPGGGVMLYFGTGSFAFENDAADTSLQRFYGVWDNGEPVTRPLQRQTLSPSAADPDVRNVTASAVNYMSHAGWYLDLALVQNERATLAGERFVGYPRLQNGIVFFTTFEPGSSDACAGGGRNWLYALNALSGLPSLGNLRIGSPTASPLGEPAGGVALETGGDAPVTEIAVVLPPPPQALGAGATAEQIEAELNRTCDLVVQTAGSQPMYLARGCGRQSWRQIR</sequence>
<evidence type="ECO:0000256" key="2">
    <source>
        <dbReference type="ARBA" id="ARBA00022837"/>
    </source>
</evidence>
<dbReference type="Pfam" id="PF05567">
    <property type="entry name" value="T4P_PilY1"/>
    <property type="match status" value="1"/>
</dbReference>
<evidence type="ECO:0000313" key="6">
    <source>
        <dbReference type="Proteomes" id="UP001595892"/>
    </source>
</evidence>
<evidence type="ECO:0000259" key="4">
    <source>
        <dbReference type="Pfam" id="PF05567"/>
    </source>
</evidence>
<evidence type="ECO:0000313" key="5">
    <source>
        <dbReference type="EMBL" id="MFC4727898.1"/>
    </source>
</evidence>
<dbReference type="EMBL" id="JBHSGG010000017">
    <property type="protein sequence ID" value="MFC4727898.1"/>
    <property type="molecule type" value="Genomic_DNA"/>
</dbReference>
<evidence type="ECO:0000256" key="1">
    <source>
        <dbReference type="ARBA" id="ARBA00022723"/>
    </source>
</evidence>
<proteinExistence type="predicted"/>
<feature type="signal peptide" evidence="3">
    <location>
        <begin position="1"/>
        <end position="27"/>
    </location>
</feature>
<name>A0ABV9NLC0_9GAMM</name>
<evidence type="ECO:0000256" key="3">
    <source>
        <dbReference type="SAM" id="SignalP"/>
    </source>
</evidence>
<feature type="chain" id="PRO_5046006419" evidence="3">
    <location>
        <begin position="28"/>
        <end position="1261"/>
    </location>
</feature>
<comment type="caution">
    <text evidence="5">The sequence shown here is derived from an EMBL/GenBank/DDBJ whole genome shotgun (WGS) entry which is preliminary data.</text>
</comment>
<keyword evidence="6" id="KW-1185">Reference proteome</keyword>